<dbReference type="RefSeq" id="WP_183328025.1">
    <property type="nucleotide sequence ID" value="NZ_JACHHK010000003.1"/>
</dbReference>
<dbReference type="PANTHER" id="PTHR43318">
    <property type="entry name" value="UDP-N-ACETYLGLUCOSAMINE 4,6-DEHYDRATASE"/>
    <property type="match status" value="1"/>
</dbReference>
<feature type="transmembrane region" description="Helical" evidence="2">
    <location>
        <begin position="12"/>
        <end position="34"/>
    </location>
</feature>
<keyword evidence="2" id="KW-0812">Transmembrane</keyword>
<dbReference type="Proteomes" id="UP000539953">
    <property type="component" value="Unassembled WGS sequence"/>
</dbReference>
<feature type="domain" description="Polysaccharide biosynthesis protein CapD-like" evidence="3">
    <location>
        <begin position="286"/>
        <end position="574"/>
    </location>
</feature>
<reference evidence="4 5" key="1">
    <citation type="submission" date="2020-08" db="EMBL/GenBank/DDBJ databases">
        <title>Genomic Encyclopedia of Type Strains, Phase IV (KMG-IV): sequencing the most valuable type-strain genomes for metagenomic binning, comparative biology and taxonomic classification.</title>
        <authorList>
            <person name="Goeker M."/>
        </authorList>
    </citation>
    <scope>NUCLEOTIDE SEQUENCE [LARGE SCALE GENOMIC DNA]</scope>
    <source>
        <strain evidence="4 5">DSM 25799</strain>
    </source>
</reference>
<dbReference type="Gene3D" id="3.40.50.720">
    <property type="entry name" value="NAD(P)-binding Rossmann-like Domain"/>
    <property type="match status" value="2"/>
</dbReference>
<dbReference type="Pfam" id="PF02719">
    <property type="entry name" value="Polysacc_synt_2"/>
    <property type="match status" value="1"/>
</dbReference>
<dbReference type="InterPro" id="IPR003869">
    <property type="entry name" value="Polysac_CapD-like"/>
</dbReference>
<dbReference type="AlphaFoldDB" id="A0A7W8FWS3"/>
<evidence type="ECO:0000259" key="3">
    <source>
        <dbReference type="Pfam" id="PF02719"/>
    </source>
</evidence>
<keyword evidence="5" id="KW-1185">Reference proteome</keyword>
<dbReference type="EMBL" id="JACHHK010000003">
    <property type="protein sequence ID" value="MBB5182905.1"/>
    <property type="molecule type" value="Genomic_DNA"/>
</dbReference>
<keyword evidence="2" id="KW-1133">Transmembrane helix</keyword>
<feature type="transmembrane region" description="Helical" evidence="2">
    <location>
        <begin position="113"/>
        <end position="133"/>
    </location>
</feature>
<keyword evidence="2" id="KW-0472">Membrane</keyword>
<dbReference type="Pfam" id="PF13727">
    <property type="entry name" value="CoA_binding_3"/>
    <property type="match status" value="1"/>
</dbReference>
<evidence type="ECO:0000313" key="4">
    <source>
        <dbReference type="EMBL" id="MBB5182905.1"/>
    </source>
</evidence>
<protein>
    <submittedName>
        <fullName evidence="4">FlaA1/EpsC-like NDP-sugar epimerase</fullName>
    </submittedName>
</protein>
<gene>
    <name evidence="4" type="ORF">HNQ47_000925</name>
</gene>
<evidence type="ECO:0000256" key="2">
    <source>
        <dbReference type="SAM" id="Phobius"/>
    </source>
</evidence>
<evidence type="ECO:0000256" key="1">
    <source>
        <dbReference type="ARBA" id="ARBA00007430"/>
    </source>
</evidence>
<proteinExistence type="inferred from homology"/>
<dbReference type="InterPro" id="IPR029063">
    <property type="entry name" value="SAM-dependent_MTases_sf"/>
</dbReference>
<feature type="transmembrane region" description="Helical" evidence="2">
    <location>
        <begin position="86"/>
        <end position="107"/>
    </location>
</feature>
<dbReference type="InterPro" id="IPR036291">
    <property type="entry name" value="NAD(P)-bd_dom_sf"/>
</dbReference>
<dbReference type="SUPFAM" id="SSF53335">
    <property type="entry name" value="S-adenosyl-L-methionine-dependent methyltransferases"/>
    <property type="match status" value="1"/>
</dbReference>
<dbReference type="PANTHER" id="PTHR43318:SF1">
    <property type="entry name" value="POLYSACCHARIDE BIOSYNTHESIS PROTEIN EPSC-RELATED"/>
    <property type="match status" value="1"/>
</dbReference>
<organism evidence="4 5">
    <name type="scientific">Catenisphaera adipataccumulans</name>
    <dbReference type="NCBI Taxonomy" id="700500"/>
    <lineage>
        <taxon>Bacteria</taxon>
        <taxon>Bacillati</taxon>
        <taxon>Bacillota</taxon>
        <taxon>Erysipelotrichia</taxon>
        <taxon>Erysipelotrichales</taxon>
        <taxon>Erysipelotrichaceae</taxon>
        <taxon>Catenisphaera</taxon>
    </lineage>
</organism>
<dbReference type="SUPFAM" id="SSF51735">
    <property type="entry name" value="NAD(P)-binding Rossmann-fold domains"/>
    <property type="match status" value="1"/>
</dbReference>
<dbReference type="InterPro" id="IPR051203">
    <property type="entry name" value="Polysaccharide_Synthase-Rel"/>
</dbReference>
<sequence>MEGLYKSKLYQNYRGVLISLFDLMAVFLSYVFVFFMDNNFFLEGKILHITPYIIYGMIFVLVLHLISQILFRTHKTLWMYTGPNDVVRYGLSTLFCMVIMLGFTLHFHLFHVSLIFMAETLAFLIIMGSRLLYRSFNRHSMDVDRKKNALIIGAGNAGYIMMNEIYRNKRYPFNVVGFLDDYKKKGTLISGKPVLGTVEEVASIAKEYQVDQLFIAMSSVTREQKRHIIELCTDTSINTKIMSFTLENDEPSNVQVEDIKIEDLLNRPSVDLKIDEIGSYITDKVVCVTGAGGSIGSELCRQIVHFHPRKLVMIDINENTLYMLEQEFMRDKRNHRMAEDIEILSLIVSIREREEINKVMAYHRPDVVYHAAAHKHVPLMETRPSEAILNNVFGTKNVIDACIENGVSRFIMISTDKAVNPTNVMGATKRMTELIMQSRETKSPIKMAAVRFGNVLGSNGSVIPIFKEQIKQGGPVTVTDKNVQRYFMTIPEAAQLVMQAGYYAKHREIFVLDMGKPVKIWNLAEKMIRLSGYVPGEDIEIKEIGLRPGEKMFEELSLEIEKCHRTDNDLIFVHEPVNISQSDIDARLKTLRRIADDSMDPKHIKEILLETIKCD</sequence>
<evidence type="ECO:0000313" key="5">
    <source>
        <dbReference type="Proteomes" id="UP000539953"/>
    </source>
</evidence>
<name>A0A7W8FWS3_9FIRM</name>
<feature type="transmembrane region" description="Helical" evidence="2">
    <location>
        <begin position="46"/>
        <end position="66"/>
    </location>
</feature>
<accession>A0A7W8FWS3</accession>
<comment type="similarity">
    <text evidence="1">Belongs to the polysaccharide synthase family.</text>
</comment>
<dbReference type="CDD" id="cd05237">
    <property type="entry name" value="UDP_invert_4-6DH_SDR_e"/>
    <property type="match status" value="1"/>
</dbReference>
<comment type="caution">
    <text evidence="4">The sequence shown here is derived from an EMBL/GenBank/DDBJ whole genome shotgun (WGS) entry which is preliminary data.</text>
</comment>